<comment type="caution">
    <text evidence="5">The sequence shown here is derived from an EMBL/GenBank/DDBJ whole genome shotgun (WGS) entry which is preliminary data.</text>
</comment>
<accession>A0ABW2HKT0</accession>
<dbReference type="PRINTS" id="PR01217">
    <property type="entry name" value="PRICHEXTENSN"/>
</dbReference>
<organism evidence="5 6">
    <name type="scientific">Paractinoplanes rhizophilus</name>
    <dbReference type="NCBI Taxonomy" id="1416877"/>
    <lineage>
        <taxon>Bacteria</taxon>
        <taxon>Bacillati</taxon>
        <taxon>Actinomycetota</taxon>
        <taxon>Actinomycetes</taxon>
        <taxon>Micromonosporales</taxon>
        <taxon>Micromonosporaceae</taxon>
        <taxon>Paractinoplanes</taxon>
    </lineage>
</organism>
<dbReference type="SUPFAM" id="SSF49265">
    <property type="entry name" value="Fibronectin type III"/>
    <property type="match status" value="1"/>
</dbReference>
<feature type="compositionally biased region" description="Low complexity" evidence="3">
    <location>
        <begin position="94"/>
        <end position="110"/>
    </location>
</feature>
<gene>
    <name evidence="5" type="ORF">ACFQS1_05560</name>
</gene>
<sequence length="299" mass="30156">MTAVAGDRSAEVSWDPAGTNGGSAIKRYTAVADPGGATCVPDVHSDTSCTVTGLTNGTEYTFRVKASNTDNDRGESALSAASNAVTPGTPSPSPSSSSPSPSPSVSSSSPSPSPSPSPSVSPSSPSPSPTTIPTTPPTPSTSPSPTPTPTTSPSPTPTPTTSPTPQPTKPLTPTGLTVVAGTSSIQVSWQPPADNGVAITGYRAIADPGPAVCTTTGATSCLLGGTAGVSYRVRVVALSAAGASRRPVTRPLWYRPPHRSPPHRRSRACRWTPTAGRSPAPHPASKWSWSARGTRPIPP</sequence>
<dbReference type="EMBL" id="JBHTBJ010000002">
    <property type="protein sequence ID" value="MFC7273441.1"/>
    <property type="molecule type" value="Genomic_DNA"/>
</dbReference>
<keyword evidence="6" id="KW-1185">Reference proteome</keyword>
<feature type="compositionally biased region" description="Pro residues" evidence="3">
    <location>
        <begin position="111"/>
        <end position="170"/>
    </location>
</feature>
<feature type="compositionally biased region" description="Basic residues" evidence="3">
    <location>
        <begin position="256"/>
        <end position="268"/>
    </location>
</feature>
<evidence type="ECO:0000256" key="3">
    <source>
        <dbReference type="SAM" id="MobiDB-lite"/>
    </source>
</evidence>
<keyword evidence="2" id="KW-0624">Polysaccharide degradation</keyword>
<evidence type="ECO:0000313" key="5">
    <source>
        <dbReference type="EMBL" id="MFC7273441.1"/>
    </source>
</evidence>
<evidence type="ECO:0000256" key="2">
    <source>
        <dbReference type="ARBA" id="ARBA00023326"/>
    </source>
</evidence>
<name>A0ABW2HKT0_9ACTN</name>
<feature type="domain" description="Fibronectin type-III" evidence="4">
    <location>
        <begin position="1"/>
        <end position="92"/>
    </location>
</feature>
<reference evidence="6" key="1">
    <citation type="journal article" date="2019" name="Int. J. Syst. Evol. Microbiol.">
        <title>The Global Catalogue of Microorganisms (GCM) 10K type strain sequencing project: providing services to taxonomists for standard genome sequencing and annotation.</title>
        <authorList>
            <consortium name="The Broad Institute Genomics Platform"/>
            <consortium name="The Broad Institute Genome Sequencing Center for Infectious Disease"/>
            <person name="Wu L."/>
            <person name="Ma J."/>
        </authorList>
    </citation>
    <scope>NUCLEOTIDE SEQUENCE [LARGE SCALE GENOMIC DNA]</scope>
    <source>
        <strain evidence="6">XZYJT-10</strain>
    </source>
</reference>
<evidence type="ECO:0000256" key="1">
    <source>
        <dbReference type="ARBA" id="ARBA00023295"/>
    </source>
</evidence>
<dbReference type="SMART" id="SM00060">
    <property type="entry name" value="FN3"/>
    <property type="match status" value="2"/>
</dbReference>
<proteinExistence type="predicted"/>
<dbReference type="PROSITE" id="PS50853">
    <property type="entry name" value="FN3"/>
    <property type="match status" value="2"/>
</dbReference>
<feature type="region of interest" description="Disordered" evidence="3">
    <location>
        <begin position="1"/>
        <end position="23"/>
    </location>
</feature>
<dbReference type="RefSeq" id="WP_378965044.1">
    <property type="nucleotide sequence ID" value="NZ_JBHTBJ010000002.1"/>
</dbReference>
<dbReference type="Pfam" id="PF00041">
    <property type="entry name" value="fn3"/>
    <property type="match status" value="2"/>
</dbReference>
<feature type="region of interest" description="Disordered" evidence="3">
    <location>
        <begin position="65"/>
        <end position="174"/>
    </location>
</feature>
<dbReference type="Proteomes" id="UP001596548">
    <property type="component" value="Unassembled WGS sequence"/>
</dbReference>
<dbReference type="CDD" id="cd00063">
    <property type="entry name" value="FN3"/>
    <property type="match status" value="2"/>
</dbReference>
<keyword evidence="1" id="KW-0326">Glycosidase</keyword>
<dbReference type="InterPro" id="IPR013783">
    <property type="entry name" value="Ig-like_fold"/>
</dbReference>
<dbReference type="InterPro" id="IPR003961">
    <property type="entry name" value="FN3_dom"/>
</dbReference>
<keyword evidence="2" id="KW-0119">Carbohydrate metabolism</keyword>
<dbReference type="InterPro" id="IPR036116">
    <property type="entry name" value="FN3_sf"/>
</dbReference>
<evidence type="ECO:0000259" key="4">
    <source>
        <dbReference type="PROSITE" id="PS50853"/>
    </source>
</evidence>
<feature type="domain" description="Fibronectin type-III" evidence="4">
    <location>
        <begin position="169"/>
        <end position="257"/>
    </location>
</feature>
<keyword evidence="1" id="KW-0378">Hydrolase</keyword>
<protein>
    <submittedName>
        <fullName evidence="5">Fibronectin type III domain-containing protein</fullName>
    </submittedName>
</protein>
<feature type="region of interest" description="Disordered" evidence="3">
    <location>
        <begin position="252"/>
        <end position="299"/>
    </location>
</feature>
<evidence type="ECO:0000313" key="6">
    <source>
        <dbReference type="Proteomes" id="UP001596548"/>
    </source>
</evidence>
<dbReference type="Gene3D" id="2.60.40.10">
    <property type="entry name" value="Immunoglobulins"/>
    <property type="match status" value="2"/>
</dbReference>